<dbReference type="EMBL" id="CALSBS010000005">
    <property type="protein sequence ID" value="CAH6636810.1"/>
    <property type="molecule type" value="Genomic_DNA"/>
</dbReference>
<reference evidence="2" key="1">
    <citation type="submission" date="2022-05" db="EMBL/GenBank/DDBJ databases">
        <authorList>
            <person name="Blom J."/>
        </authorList>
    </citation>
    <scope>NUCLEOTIDE SEQUENCE</scope>
    <source>
        <strain evidence="2">Type strain: CPO20170097</strain>
    </source>
</reference>
<dbReference type="InterPro" id="IPR036699">
    <property type="entry name" value="YehR-like_sf"/>
</dbReference>
<keyword evidence="3" id="KW-1185">Reference proteome</keyword>
<comment type="caution">
    <text evidence="2">The sequence shown here is derived from an EMBL/GenBank/DDBJ whole genome shotgun (WGS) entry which is preliminary data.</text>
</comment>
<feature type="signal peptide" evidence="1">
    <location>
        <begin position="1"/>
        <end position="21"/>
    </location>
</feature>
<dbReference type="Gene3D" id="3.30.1830.10">
    <property type="entry name" value="YehR-like"/>
    <property type="match status" value="1"/>
</dbReference>
<keyword evidence="1" id="KW-0732">Signal</keyword>
<organism evidence="2 3">
    <name type="scientific">Pseudocitrobacter vendiensis</name>
    <dbReference type="NCBI Taxonomy" id="2488306"/>
    <lineage>
        <taxon>Bacteria</taxon>
        <taxon>Pseudomonadati</taxon>
        <taxon>Pseudomonadota</taxon>
        <taxon>Gammaproteobacteria</taxon>
        <taxon>Enterobacterales</taxon>
        <taxon>Enterobacteriaceae</taxon>
        <taxon>Pseudocitrobacter</taxon>
    </lineage>
</organism>
<dbReference type="Pfam" id="PF06998">
    <property type="entry name" value="DUF1307"/>
    <property type="match status" value="1"/>
</dbReference>
<accession>A0ABM9F7N5</accession>
<dbReference type="PIRSF" id="PIRSF006187">
    <property type="entry name" value="DUF1307"/>
    <property type="match status" value="1"/>
</dbReference>
<evidence type="ECO:0000313" key="2">
    <source>
        <dbReference type="EMBL" id="CAH6636810.1"/>
    </source>
</evidence>
<dbReference type="SUPFAM" id="SSF160704">
    <property type="entry name" value="YehR-like"/>
    <property type="match status" value="1"/>
</dbReference>
<proteinExistence type="predicted"/>
<evidence type="ECO:0000256" key="1">
    <source>
        <dbReference type="SAM" id="SignalP"/>
    </source>
</evidence>
<dbReference type="Proteomes" id="UP001152651">
    <property type="component" value="Unassembled WGS sequence"/>
</dbReference>
<name>A0ABM9F7N5_9ENTR</name>
<evidence type="ECO:0000313" key="3">
    <source>
        <dbReference type="Proteomes" id="UP001152651"/>
    </source>
</evidence>
<sequence>MRKLRPTLTLITLCLAGSLFGCDNKDTPKEPQTYVQSIAASNTPEEKATFFNAANGVEVKVTYYYKGDVVLRQDVHNKMTYASAGVSNKEEAQRRFEQISNAYKNAAGVTETIDYQDDYVTENIVVDYTKANIGELCKLPGTSMTDCNAQYLSMLLSEKMVLKQGFKKQE</sequence>
<gene>
    <name evidence="2" type="ORF">FBBNIHIM_08280</name>
</gene>
<dbReference type="PROSITE" id="PS51257">
    <property type="entry name" value="PROKAR_LIPOPROTEIN"/>
    <property type="match status" value="1"/>
</dbReference>
<protein>
    <submittedName>
        <fullName evidence="2">DUF1307 domain-containing protein</fullName>
    </submittedName>
</protein>
<dbReference type="RefSeq" id="WP_188016839.1">
    <property type="nucleotide sequence ID" value="NZ_CALSBS010000005.1"/>
</dbReference>
<dbReference type="InterPro" id="IPR009736">
    <property type="entry name" value="DUF1307"/>
</dbReference>
<feature type="chain" id="PRO_5047276628" evidence="1">
    <location>
        <begin position="22"/>
        <end position="170"/>
    </location>
</feature>